<feature type="compositionally biased region" description="Low complexity" evidence="6">
    <location>
        <begin position="635"/>
        <end position="649"/>
    </location>
</feature>
<feature type="region of interest" description="Disordered" evidence="6">
    <location>
        <begin position="774"/>
        <end position="823"/>
    </location>
</feature>
<feature type="compositionally biased region" description="Basic and acidic residues" evidence="6">
    <location>
        <begin position="50"/>
        <end position="59"/>
    </location>
</feature>
<keyword evidence="9" id="KW-1185">Reference proteome</keyword>
<feature type="region of interest" description="Disordered" evidence="6">
    <location>
        <begin position="608"/>
        <end position="677"/>
    </location>
</feature>
<evidence type="ECO:0000256" key="3">
    <source>
        <dbReference type="ARBA" id="ARBA00022964"/>
    </source>
</evidence>
<proteinExistence type="predicted"/>
<evidence type="ECO:0000256" key="4">
    <source>
        <dbReference type="ARBA" id="ARBA00023002"/>
    </source>
</evidence>
<feature type="compositionally biased region" description="Basic and acidic residues" evidence="6">
    <location>
        <begin position="661"/>
        <end position="677"/>
    </location>
</feature>
<evidence type="ECO:0000259" key="7">
    <source>
        <dbReference type="PROSITE" id="PS51471"/>
    </source>
</evidence>
<evidence type="ECO:0000313" key="9">
    <source>
        <dbReference type="Proteomes" id="UP000291116"/>
    </source>
</evidence>
<dbReference type="InterPro" id="IPR006620">
    <property type="entry name" value="Pro_4_hyd_alph"/>
</dbReference>
<protein>
    <recommendedName>
        <fullName evidence="7">Fe2OG dioxygenase domain-containing protein</fullName>
    </recommendedName>
</protein>
<dbReference type="InterPro" id="IPR005123">
    <property type="entry name" value="Oxoglu/Fe-dep_dioxygenase_dom"/>
</dbReference>
<keyword evidence="2" id="KW-0479">Metal-binding</keyword>
<feature type="compositionally biased region" description="Basic and acidic residues" evidence="6">
    <location>
        <begin position="622"/>
        <end position="632"/>
    </location>
</feature>
<feature type="compositionally biased region" description="Low complexity" evidence="6">
    <location>
        <begin position="109"/>
        <end position="121"/>
    </location>
</feature>
<sequence>MGQGCSTRGHAVEAGPGSRPDPRALDPVMREIMERSVSATSRLRRKAHSERRNTARREQAPPLSVRGPGLFAWKGGQNHLLYKNFSSKAGSGPTKKQKPSGRNFSTTISSSSNSSNSNSNSKHPGRQPAFRRRTRIAEGFEAEREEQEKQQQRKRSDPNGGDRDRDCGHGECDDECDDDYDDGCYGDESLYSHFYAASGDRIEKESATAGHPPGILLEDLERLEKGVARTILSECPTRLVVREREGGHHARRGLSWRTGRGGTRRDSSTGRGTGSPPVVILPEGHCYERDRDYFRRGRPLGDRKEGEDQEDDEDEDDASCSSSSDSDSSCSDGKGVHRLHRATTSAGHKPRRESIHVYAVRFPREAGDKDCKCEGGEGDGEGDGSAVSGDRAGGGQGEKGSAERGREQRPLPRNRHPQQQPQQQQQQQIEKQPQPQPQQPQSPTTEEPRGSPTTPSIQAGAAATGTDPTDPGKTTAGPAAGTGAKEDAKEDAGANAGTDANANANANANAGTNAVGQMFSPSRMGEPPKREVLDWVTISEEHGIYVADLGMSPAQCDALVTTTEQACKGHYAAYTYAKQTLGCREYPALARAVVSPVHSMVYAITQRFRGEGGPPGEENDREEAAEAKDGGDGRPPNGGTTGGDAPAGALDSAEPSLSRPGDGEPRPPARVLQLDEREPHIVKYDVTKKERQKLDMHTDKSEFTFLIALSNGCGMDYDGGGTYFECLDATVHIQRGHALVFPGKLRHRGTKITRGLRFLLVGFLVDKPLPLQASDAPAEEKTKTEHKPERRDAGGDAFPAEGGSPARTVSQPAKQVLPAVDWC</sequence>
<dbReference type="EMBL" id="CAACVS010000072">
    <property type="protein sequence ID" value="VEU35909.1"/>
    <property type="molecule type" value="Genomic_DNA"/>
</dbReference>
<dbReference type="Gene3D" id="2.60.120.620">
    <property type="entry name" value="q2cbj1_9rhob like domain"/>
    <property type="match status" value="1"/>
</dbReference>
<feature type="compositionally biased region" description="Basic and acidic residues" evidence="6">
    <location>
        <begin position="20"/>
        <end position="34"/>
    </location>
</feature>
<reference evidence="8 9" key="1">
    <citation type="submission" date="2019-01" db="EMBL/GenBank/DDBJ databases">
        <authorList>
            <person name="Ferrante I. M."/>
        </authorList>
    </citation>
    <scope>NUCLEOTIDE SEQUENCE [LARGE SCALE GENOMIC DNA]</scope>
    <source>
        <strain evidence="8 9">B856</strain>
    </source>
</reference>
<feature type="compositionally biased region" description="Low complexity" evidence="6">
    <location>
        <begin position="459"/>
        <end position="483"/>
    </location>
</feature>
<gene>
    <name evidence="8" type="ORF">PSNMU_V1.4_AUG-EV-PASAV3_0026570</name>
</gene>
<dbReference type="GO" id="GO:0016705">
    <property type="term" value="F:oxidoreductase activity, acting on paired donors, with incorporation or reduction of molecular oxygen"/>
    <property type="evidence" value="ECO:0007669"/>
    <property type="project" value="InterPro"/>
</dbReference>
<dbReference type="OrthoDB" id="69177at2759"/>
<dbReference type="GO" id="GO:0031418">
    <property type="term" value="F:L-ascorbic acid binding"/>
    <property type="evidence" value="ECO:0007669"/>
    <property type="project" value="InterPro"/>
</dbReference>
<dbReference type="GO" id="GO:0005506">
    <property type="term" value="F:iron ion binding"/>
    <property type="evidence" value="ECO:0007669"/>
    <property type="project" value="InterPro"/>
</dbReference>
<feature type="compositionally biased region" description="Low complexity" evidence="6">
    <location>
        <begin position="493"/>
        <end position="514"/>
    </location>
</feature>
<feature type="compositionally biased region" description="Low complexity" evidence="6">
    <location>
        <begin position="319"/>
        <end position="332"/>
    </location>
</feature>
<dbReference type="PROSITE" id="PS51471">
    <property type="entry name" value="FE2OG_OXY"/>
    <property type="match status" value="1"/>
</dbReference>
<evidence type="ECO:0000313" key="8">
    <source>
        <dbReference type="EMBL" id="VEU35909.1"/>
    </source>
</evidence>
<feature type="compositionally biased region" description="Basic and acidic residues" evidence="6">
    <location>
        <begin position="362"/>
        <end position="375"/>
    </location>
</feature>
<name>A0A448Z1S8_9STRA</name>
<keyword evidence="5" id="KW-0408">Iron</keyword>
<feature type="compositionally biased region" description="Basic and acidic residues" evidence="6">
    <location>
        <begin position="135"/>
        <end position="171"/>
    </location>
</feature>
<evidence type="ECO:0000256" key="1">
    <source>
        <dbReference type="ARBA" id="ARBA00001961"/>
    </source>
</evidence>
<feature type="compositionally biased region" description="Basic residues" evidence="6">
    <location>
        <begin position="123"/>
        <end position="134"/>
    </location>
</feature>
<keyword evidence="4" id="KW-0560">Oxidoreductase</keyword>
<feature type="region of interest" description="Disordered" evidence="6">
    <location>
        <begin position="1"/>
        <end position="172"/>
    </location>
</feature>
<feature type="domain" description="Fe2OG dioxygenase" evidence="7">
    <location>
        <begin position="667"/>
        <end position="766"/>
    </location>
</feature>
<dbReference type="SMART" id="SM00702">
    <property type="entry name" value="P4Hc"/>
    <property type="match status" value="1"/>
</dbReference>
<feature type="compositionally biased region" description="Acidic residues" evidence="6">
    <location>
        <begin position="307"/>
        <end position="318"/>
    </location>
</feature>
<dbReference type="GO" id="GO:0051213">
    <property type="term" value="F:dioxygenase activity"/>
    <property type="evidence" value="ECO:0007669"/>
    <property type="project" value="UniProtKB-KW"/>
</dbReference>
<accession>A0A448Z1S8</accession>
<dbReference type="AlphaFoldDB" id="A0A448Z1S8"/>
<dbReference type="Proteomes" id="UP000291116">
    <property type="component" value="Unassembled WGS sequence"/>
</dbReference>
<feature type="region of interest" description="Disordered" evidence="6">
    <location>
        <begin position="244"/>
        <end position="528"/>
    </location>
</feature>
<comment type="cofactor">
    <cofactor evidence="1">
        <name>L-ascorbate</name>
        <dbReference type="ChEBI" id="CHEBI:38290"/>
    </cofactor>
</comment>
<evidence type="ECO:0000256" key="5">
    <source>
        <dbReference type="ARBA" id="ARBA00023004"/>
    </source>
</evidence>
<feature type="compositionally biased region" description="Low complexity" evidence="6">
    <location>
        <begin position="417"/>
        <end position="433"/>
    </location>
</feature>
<feature type="compositionally biased region" description="Basic and acidic residues" evidence="6">
    <location>
        <begin position="400"/>
        <end position="410"/>
    </location>
</feature>
<organism evidence="8 9">
    <name type="scientific">Pseudo-nitzschia multistriata</name>
    <dbReference type="NCBI Taxonomy" id="183589"/>
    <lineage>
        <taxon>Eukaryota</taxon>
        <taxon>Sar</taxon>
        <taxon>Stramenopiles</taxon>
        <taxon>Ochrophyta</taxon>
        <taxon>Bacillariophyta</taxon>
        <taxon>Bacillariophyceae</taxon>
        <taxon>Bacillariophycidae</taxon>
        <taxon>Bacillariales</taxon>
        <taxon>Bacillariaceae</taxon>
        <taxon>Pseudo-nitzschia</taxon>
    </lineage>
</organism>
<evidence type="ECO:0000256" key="6">
    <source>
        <dbReference type="SAM" id="MobiDB-lite"/>
    </source>
</evidence>
<evidence type="ECO:0000256" key="2">
    <source>
        <dbReference type="ARBA" id="ARBA00022723"/>
    </source>
</evidence>
<keyword evidence="3" id="KW-0223">Dioxygenase</keyword>
<feature type="compositionally biased region" description="Basic and acidic residues" evidence="6">
    <location>
        <begin position="778"/>
        <end position="794"/>
    </location>
</feature>
<feature type="compositionally biased region" description="Basic and acidic residues" evidence="6">
    <location>
        <begin position="285"/>
        <end position="306"/>
    </location>
</feature>